<dbReference type="EMBL" id="NMQI01000031">
    <property type="protein sequence ID" value="PMB48296.1"/>
    <property type="molecule type" value="Genomic_DNA"/>
</dbReference>
<evidence type="ECO:0000256" key="7">
    <source>
        <dbReference type="ARBA" id="ARBA00022723"/>
    </source>
</evidence>
<keyword evidence="10 11" id="KW-0694">RNA-binding</keyword>
<accession>A0A2N6MNG4</accession>
<dbReference type="GO" id="GO:0008033">
    <property type="term" value="P:tRNA processing"/>
    <property type="evidence" value="ECO:0007669"/>
    <property type="project" value="UniProtKB-KW"/>
</dbReference>
<name>A0A2N6MNG4_9CYAN</name>
<comment type="similarity">
    <text evidence="2 11">Belongs to the tRNA nucleotidyltransferase/poly(A) polymerase family.</text>
</comment>
<evidence type="ECO:0000256" key="5">
    <source>
        <dbReference type="ARBA" id="ARBA00022694"/>
    </source>
</evidence>
<dbReference type="GO" id="GO:0046872">
    <property type="term" value="F:metal ion binding"/>
    <property type="evidence" value="ECO:0007669"/>
    <property type="project" value="UniProtKB-KW"/>
</dbReference>
<evidence type="ECO:0000256" key="10">
    <source>
        <dbReference type="ARBA" id="ARBA00022884"/>
    </source>
</evidence>
<keyword evidence="8" id="KW-0547">Nucleotide-binding</keyword>
<dbReference type="SUPFAM" id="SSF81891">
    <property type="entry name" value="Poly A polymerase C-terminal region-like"/>
    <property type="match status" value="1"/>
</dbReference>
<organism evidence="14 15">
    <name type="scientific">Fischerella thermalis CCMEE 5330</name>
    <dbReference type="NCBI Taxonomy" id="2019670"/>
    <lineage>
        <taxon>Bacteria</taxon>
        <taxon>Bacillati</taxon>
        <taxon>Cyanobacteriota</taxon>
        <taxon>Cyanophyceae</taxon>
        <taxon>Nostocales</taxon>
        <taxon>Hapalosiphonaceae</taxon>
        <taxon>Fischerella</taxon>
    </lineage>
</organism>
<reference evidence="14 15" key="1">
    <citation type="submission" date="2017-07" db="EMBL/GenBank/DDBJ databases">
        <title>Genomes of Fischerella (Mastigocladus) sp. strains.</title>
        <authorList>
            <person name="Miller S.R."/>
        </authorList>
    </citation>
    <scope>NUCLEOTIDE SEQUENCE [LARGE SCALE GENOMIC DNA]</scope>
    <source>
        <strain evidence="14 15">CCMEE 5330</strain>
    </source>
</reference>
<feature type="domain" description="Poly A polymerase head" evidence="12">
    <location>
        <begin position="42"/>
        <end position="158"/>
    </location>
</feature>
<evidence type="ECO:0000256" key="2">
    <source>
        <dbReference type="ARBA" id="ARBA00007265"/>
    </source>
</evidence>
<keyword evidence="6" id="KW-0548">Nucleotidyltransferase</keyword>
<dbReference type="SUPFAM" id="SSF81301">
    <property type="entry name" value="Nucleotidyltransferase"/>
    <property type="match status" value="1"/>
</dbReference>
<evidence type="ECO:0000256" key="4">
    <source>
        <dbReference type="ARBA" id="ARBA00022679"/>
    </source>
</evidence>
<dbReference type="GO" id="GO:0000166">
    <property type="term" value="F:nucleotide binding"/>
    <property type="evidence" value="ECO:0007669"/>
    <property type="project" value="UniProtKB-KW"/>
</dbReference>
<evidence type="ECO:0000256" key="11">
    <source>
        <dbReference type="RuleBase" id="RU003953"/>
    </source>
</evidence>
<sequence length="497" mass="55766">MRRRSKMADLTPRAPAQRPLLWPDDVLDLQEQLLDVRPEEPLYLVGGAVRDALLHRPIPDLDFVTPGDAVLLARRVADALNAEVFVMDTERGVARVLHDRPDGRKVMDFTRFRGADLLADLQARDFTINALCVDFRGDLSQLIDPLNGEQDVLSKQVRLCAASALADDPLRVLRAVRQSVQLGFRLLPPVVQAIRAAAPGLTQVSHERLRDEFFKVLSLDNADAALRVMQALGLMRYIVPELEQLPNHAQTPPYVFDAWQHTLYAVERLIAILTAISPRRTDQTAASFDLGMLIIQLDRYRRLLNQHLSERWANERSHQALLVLAALLHRVGLGAEDERRSRMAIAERVADDLRLSNAEKKRLTQSVGAFAMIYELPRYDRLGSHRYWFALGEAGIDALLVGMAYILAMHGAYLPQDMWLDRVELAIQLLSDYFDRYEQVVNPPPLIDGNELMRLLGVSRGPLVGQLLTALREAQVLGDVTDAESAVRYARGALGGL</sequence>
<evidence type="ECO:0000259" key="12">
    <source>
        <dbReference type="Pfam" id="PF01743"/>
    </source>
</evidence>
<dbReference type="Proteomes" id="UP000234966">
    <property type="component" value="Unassembled WGS sequence"/>
</dbReference>
<dbReference type="GO" id="GO:0016779">
    <property type="term" value="F:nucleotidyltransferase activity"/>
    <property type="evidence" value="ECO:0007669"/>
    <property type="project" value="UniProtKB-KW"/>
</dbReference>
<dbReference type="Gene3D" id="3.30.460.10">
    <property type="entry name" value="Beta Polymerase, domain 2"/>
    <property type="match status" value="1"/>
</dbReference>
<evidence type="ECO:0000256" key="6">
    <source>
        <dbReference type="ARBA" id="ARBA00022695"/>
    </source>
</evidence>
<keyword evidence="7" id="KW-0479">Metal-binding</keyword>
<evidence type="ECO:0000256" key="9">
    <source>
        <dbReference type="ARBA" id="ARBA00022842"/>
    </source>
</evidence>
<dbReference type="AlphaFoldDB" id="A0A2N6MNG4"/>
<dbReference type="InterPro" id="IPR043519">
    <property type="entry name" value="NT_sf"/>
</dbReference>
<keyword evidence="5" id="KW-0819">tRNA processing</keyword>
<dbReference type="Gene3D" id="1.10.3090.10">
    <property type="entry name" value="cca-adding enzyme, domain 2"/>
    <property type="match status" value="1"/>
</dbReference>
<keyword evidence="9" id="KW-0460">Magnesium</keyword>
<dbReference type="InterPro" id="IPR032828">
    <property type="entry name" value="PolyA_RNA-bd"/>
</dbReference>
<dbReference type="InterPro" id="IPR002646">
    <property type="entry name" value="PolA_pol_head_dom"/>
</dbReference>
<comment type="cofactor">
    <cofactor evidence="1">
        <name>Mg(2+)</name>
        <dbReference type="ChEBI" id="CHEBI:18420"/>
    </cofactor>
</comment>
<evidence type="ECO:0000256" key="3">
    <source>
        <dbReference type="ARBA" id="ARBA00022555"/>
    </source>
</evidence>
<dbReference type="PANTHER" id="PTHR47545:SF2">
    <property type="entry name" value="CC-ADDING TRNA NUCLEOTIDYLTRANSFERASE"/>
    <property type="match status" value="1"/>
</dbReference>
<evidence type="ECO:0000259" key="13">
    <source>
        <dbReference type="Pfam" id="PF12627"/>
    </source>
</evidence>
<keyword evidence="3" id="KW-0820">tRNA-binding</keyword>
<dbReference type="Pfam" id="PF12627">
    <property type="entry name" value="PolyA_pol_RNAbd"/>
    <property type="match status" value="1"/>
</dbReference>
<proteinExistence type="inferred from homology"/>
<evidence type="ECO:0000256" key="1">
    <source>
        <dbReference type="ARBA" id="ARBA00001946"/>
    </source>
</evidence>
<dbReference type="PANTHER" id="PTHR47545">
    <property type="entry name" value="MULTIFUNCTIONAL CCA PROTEIN"/>
    <property type="match status" value="1"/>
</dbReference>
<evidence type="ECO:0000313" key="15">
    <source>
        <dbReference type="Proteomes" id="UP000234966"/>
    </source>
</evidence>
<evidence type="ECO:0008006" key="16">
    <source>
        <dbReference type="Google" id="ProtNLM"/>
    </source>
</evidence>
<protein>
    <recommendedName>
        <fullName evidence="16">CCA tRNA nucleotidyltransferase</fullName>
    </recommendedName>
</protein>
<evidence type="ECO:0000313" key="14">
    <source>
        <dbReference type="EMBL" id="PMB48296.1"/>
    </source>
</evidence>
<gene>
    <name evidence="14" type="ORF">CEN41_01820</name>
</gene>
<comment type="caution">
    <text evidence="14">The sequence shown here is derived from an EMBL/GenBank/DDBJ whole genome shotgun (WGS) entry which is preliminary data.</text>
</comment>
<feature type="domain" description="tRNA nucleotidyltransferase/poly(A) polymerase RNA and SrmB- binding" evidence="13">
    <location>
        <begin position="183"/>
        <end position="243"/>
    </location>
</feature>
<dbReference type="GO" id="GO:0000049">
    <property type="term" value="F:tRNA binding"/>
    <property type="evidence" value="ECO:0007669"/>
    <property type="project" value="UniProtKB-KW"/>
</dbReference>
<dbReference type="InterPro" id="IPR050124">
    <property type="entry name" value="tRNA_CCA-adding_enzyme"/>
</dbReference>
<evidence type="ECO:0000256" key="8">
    <source>
        <dbReference type="ARBA" id="ARBA00022741"/>
    </source>
</evidence>
<dbReference type="Pfam" id="PF01743">
    <property type="entry name" value="PolyA_pol"/>
    <property type="match status" value="1"/>
</dbReference>
<keyword evidence="4 11" id="KW-0808">Transferase</keyword>